<feature type="signal peptide" evidence="1">
    <location>
        <begin position="1"/>
        <end position="25"/>
    </location>
</feature>
<accession>A0A8J2SQW0</accession>
<sequence length="328" mass="36217">MVIMLPIPIGRTAGILFAFALLARGLRENEPRNTSRAASAIAHPPKRRSPMMMMRDTRAYGGRRDRLIAPEAGIMFSHHKSGHILSHKIVARARRLGGDVRHGGHWFGQGLDEGAIASFARRDRYFKYRCHSCFQGALVPTARVVNIVRDPFSVVASGYAYHVRGSERMALLFRDSGERGGDLVSFFDGSAVKYGLPLPRSRDESYVDYLARLPVDRGVLAEMVRVDGWDGPEMVASVRATRHLKNGQNYCIERFAGPLDTFRSAVAEVLVGLGVASLAVEAFDEFHEPGEHATRRNDVEALVEAARKHDARFFGASFANASHELGCA</sequence>
<dbReference type="AlphaFoldDB" id="A0A8J2SQW0"/>
<dbReference type="EMBL" id="CAKKNE010000003">
    <property type="protein sequence ID" value="CAH0372676.1"/>
    <property type="molecule type" value="Genomic_DNA"/>
</dbReference>
<proteinExistence type="predicted"/>
<feature type="chain" id="PRO_5035225847" description="Sulfotransferase domain-containing protein" evidence="1">
    <location>
        <begin position="26"/>
        <end position="328"/>
    </location>
</feature>
<evidence type="ECO:0000313" key="2">
    <source>
        <dbReference type="EMBL" id="CAH0372676.1"/>
    </source>
</evidence>
<evidence type="ECO:0000313" key="3">
    <source>
        <dbReference type="Proteomes" id="UP000789595"/>
    </source>
</evidence>
<dbReference type="Proteomes" id="UP000789595">
    <property type="component" value="Unassembled WGS sequence"/>
</dbReference>
<protein>
    <recommendedName>
        <fullName evidence="4">Sulfotransferase domain-containing protein</fullName>
    </recommendedName>
</protein>
<reference evidence="2" key="1">
    <citation type="submission" date="2021-11" db="EMBL/GenBank/DDBJ databases">
        <authorList>
            <consortium name="Genoscope - CEA"/>
            <person name="William W."/>
        </authorList>
    </citation>
    <scope>NUCLEOTIDE SEQUENCE</scope>
</reference>
<keyword evidence="3" id="KW-1185">Reference proteome</keyword>
<gene>
    <name evidence="2" type="ORF">PECAL_3P26890</name>
</gene>
<keyword evidence="1" id="KW-0732">Signal</keyword>
<evidence type="ECO:0000256" key="1">
    <source>
        <dbReference type="SAM" id="SignalP"/>
    </source>
</evidence>
<dbReference type="SUPFAM" id="SSF52540">
    <property type="entry name" value="P-loop containing nucleoside triphosphate hydrolases"/>
    <property type="match status" value="1"/>
</dbReference>
<organism evidence="2 3">
    <name type="scientific">Pelagomonas calceolata</name>
    <dbReference type="NCBI Taxonomy" id="35677"/>
    <lineage>
        <taxon>Eukaryota</taxon>
        <taxon>Sar</taxon>
        <taxon>Stramenopiles</taxon>
        <taxon>Ochrophyta</taxon>
        <taxon>Pelagophyceae</taxon>
        <taxon>Pelagomonadales</taxon>
        <taxon>Pelagomonadaceae</taxon>
        <taxon>Pelagomonas</taxon>
    </lineage>
</organism>
<comment type="caution">
    <text evidence="2">The sequence shown here is derived from an EMBL/GenBank/DDBJ whole genome shotgun (WGS) entry which is preliminary data.</text>
</comment>
<evidence type="ECO:0008006" key="4">
    <source>
        <dbReference type="Google" id="ProtNLM"/>
    </source>
</evidence>
<dbReference type="OrthoDB" id="419883at2759"/>
<dbReference type="InterPro" id="IPR027417">
    <property type="entry name" value="P-loop_NTPase"/>
</dbReference>
<name>A0A8J2SQW0_9STRA</name>